<dbReference type="PIRSF" id="PIRSF016933">
    <property type="entry name" value="PrsW"/>
    <property type="match status" value="1"/>
</dbReference>
<keyword evidence="6 10" id="KW-0812">Transmembrane</keyword>
<gene>
    <name evidence="11" type="ORF">METZ01_LOCUS52541</name>
</gene>
<feature type="transmembrane region" description="Helical" evidence="10">
    <location>
        <begin position="81"/>
        <end position="104"/>
    </location>
</feature>
<dbReference type="GO" id="GO:0006508">
    <property type="term" value="P:proteolysis"/>
    <property type="evidence" value="ECO:0007669"/>
    <property type="project" value="UniProtKB-KW"/>
</dbReference>
<evidence type="ECO:0000256" key="4">
    <source>
        <dbReference type="ARBA" id="ARBA00022475"/>
    </source>
</evidence>
<proteinExistence type="inferred from homology"/>
<feature type="transmembrane region" description="Helical" evidence="10">
    <location>
        <begin position="116"/>
        <end position="135"/>
    </location>
</feature>
<evidence type="ECO:0000256" key="2">
    <source>
        <dbReference type="ARBA" id="ARBA00009165"/>
    </source>
</evidence>
<evidence type="ECO:0000256" key="6">
    <source>
        <dbReference type="ARBA" id="ARBA00022692"/>
    </source>
</evidence>
<feature type="transmembrane region" description="Helical" evidence="10">
    <location>
        <begin position="182"/>
        <end position="203"/>
    </location>
</feature>
<reference evidence="11" key="1">
    <citation type="submission" date="2018-05" db="EMBL/GenBank/DDBJ databases">
        <authorList>
            <person name="Lanie J.A."/>
            <person name="Ng W.-L."/>
            <person name="Kazmierczak K.M."/>
            <person name="Andrzejewski T.M."/>
            <person name="Davidsen T.M."/>
            <person name="Wayne K.J."/>
            <person name="Tettelin H."/>
            <person name="Glass J.I."/>
            <person name="Rusch D."/>
            <person name="Podicherti R."/>
            <person name="Tsui H.-C.T."/>
            <person name="Winkler M.E."/>
        </authorList>
    </citation>
    <scope>NUCLEOTIDE SEQUENCE</scope>
</reference>
<dbReference type="GO" id="GO:0005886">
    <property type="term" value="C:plasma membrane"/>
    <property type="evidence" value="ECO:0007669"/>
    <property type="project" value="UniProtKB-SubCell"/>
</dbReference>
<dbReference type="PANTHER" id="PTHR36844">
    <property type="entry name" value="PROTEASE PRSW"/>
    <property type="match status" value="1"/>
</dbReference>
<sequence length="252" mass="28693">MLPIIGIVLVPGILWGWVFYHAQRYKKVYLPLLLVLFLGGMGCGLLALVLNHAVEKYTLFWPEAPLPQFILLGKSIPLLSAGFWFLVGINEEFAKLLVLLAVVYPSRHLEEPFDGILYAAVVSVGFATMENFFYLDQFGVSVVAARTIITIPAHAFMSVPMGYFVAKSRLLIDASKETQFRYYLPMMTVFQGWIISAFLHGSYDFFLTLRMEREAYLQILLMAGISLWLGRYALRVSRWKAEGLWLKSDFKS</sequence>
<evidence type="ECO:0000256" key="7">
    <source>
        <dbReference type="ARBA" id="ARBA00022801"/>
    </source>
</evidence>
<feature type="transmembrane region" description="Helical" evidence="10">
    <location>
        <begin position="147"/>
        <end position="166"/>
    </location>
</feature>
<feature type="transmembrane region" description="Helical" evidence="10">
    <location>
        <begin position="6"/>
        <end position="22"/>
    </location>
</feature>
<keyword evidence="5" id="KW-0645">Protease</keyword>
<dbReference type="EMBL" id="UINC01002727">
    <property type="protein sequence ID" value="SUZ99687.1"/>
    <property type="molecule type" value="Genomic_DNA"/>
</dbReference>
<dbReference type="InterPro" id="IPR026898">
    <property type="entry name" value="PrsW"/>
</dbReference>
<evidence type="ECO:0000256" key="5">
    <source>
        <dbReference type="ARBA" id="ARBA00022670"/>
    </source>
</evidence>
<protein>
    <recommendedName>
        <fullName evidence="3">Protease PrsW</fullName>
    </recommendedName>
</protein>
<keyword evidence="8 10" id="KW-1133">Transmembrane helix</keyword>
<keyword evidence="7" id="KW-0378">Hydrolase</keyword>
<evidence type="ECO:0000256" key="3">
    <source>
        <dbReference type="ARBA" id="ARBA00018997"/>
    </source>
</evidence>
<dbReference type="PANTHER" id="PTHR36844:SF1">
    <property type="entry name" value="PROTEASE PRSW"/>
    <property type="match status" value="1"/>
</dbReference>
<feature type="transmembrane region" description="Helical" evidence="10">
    <location>
        <begin position="29"/>
        <end position="50"/>
    </location>
</feature>
<accession>A0A381SBS2</accession>
<evidence type="ECO:0000256" key="10">
    <source>
        <dbReference type="SAM" id="Phobius"/>
    </source>
</evidence>
<comment type="subcellular location">
    <subcellularLocation>
        <location evidence="1">Cell membrane</location>
        <topology evidence="1">Multi-pass membrane protein</topology>
    </subcellularLocation>
</comment>
<dbReference type="GO" id="GO:0008233">
    <property type="term" value="F:peptidase activity"/>
    <property type="evidence" value="ECO:0007669"/>
    <property type="project" value="UniProtKB-KW"/>
</dbReference>
<organism evidence="11">
    <name type="scientific">marine metagenome</name>
    <dbReference type="NCBI Taxonomy" id="408172"/>
    <lineage>
        <taxon>unclassified sequences</taxon>
        <taxon>metagenomes</taxon>
        <taxon>ecological metagenomes</taxon>
    </lineage>
</organism>
<evidence type="ECO:0000256" key="1">
    <source>
        <dbReference type="ARBA" id="ARBA00004651"/>
    </source>
</evidence>
<dbReference type="AlphaFoldDB" id="A0A381SBS2"/>
<comment type="similarity">
    <text evidence="2">Belongs to the protease PrsW family.</text>
</comment>
<name>A0A381SBS2_9ZZZZ</name>
<keyword evidence="9 10" id="KW-0472">Membrane</keyword>
<feature type="transmembrane region" description="Helical" evidence="10">
    <location>
        <begin position="215"/>
        <end position="234"/>
    </location>
</feature>
<evidence type="ECO:0000256" key="8">
    <source>
        <dbReference type="ARBA" id="ARBA00022989"/>
    </source>
</evidence>
<evidence type="ECO:0000313" key="11">
    <source>
        <dbReference type="EMBL" id="SUZ99687.1"/>
    </source>
</evidence>
<evidence type="ECO:0000256" key="9">
    <source>
        <dbReference type="ARBA" id="ARBA00023136"/>
    </source>
</evidence>
<dbReference type="InterPro" id="IPR023596">
    <property type="entry name" value="Peptidase_PrsW_arch/bac"/>
</dbReference>
<keyword evidence="4" id="KW-1003">Cell membrane</keyword>
<dbReference type="Pfam" id="PF13367">
    <property type="entry name" value="PrsW-protease"/>
    <property type="match status" value="1"/>
</dbReference>